<name>A0A8J2LYS5_9HEXA</name>
<dbReference type="EMBL" id="CAJVCH010557964">
    <property type="protein sequence ID" value="CAG7830886.1"/>
    <property type="molecule type" value="Genomic_DNA"/>
</dbReference>
<dbReference type="Proteomes" id="UP000708208">
    <property type="component" value="Unassembled WGS sequence"/>
</dbReference>
<protein>
    <submittedName>
        <fullName evidence="2">Uncharacterized protein</fullName>
    </submittedName>
</protein>
<keyword evidence="3" id="KW-1185">Reference proteome</keyword>
<evidence type="ECO:0000313" key="3">
    <source>
        <dbReference type="Proteomes" id="UP000708208"/>
    </source>
</evidence>
<gene>
    <name evidence="2" type="ORF">AFUS01_LOCUS40656</name>
</gene>
<feature type="non-terminal residue" evidence="2">
    <location>
        <position position="1"/>
    </location>
</feature>
<feature type="compositionally biased region" description="Acidic residues" evidence="1">
    <location>
        <begin position="22"/>
        <end position="44"/>
    </location>
</feature>
<dbReference type="AlphaFoldDB" id="A0A8J2LYS5"/>
<reference evidence="2" key="1">
    <citation type="submission" date="2021-06" db="EMBL/GenBank/DDBJ databases">
        <authorList>
            <person name="Hodson N. C."/>
            <person name="Mongue J. A."/>
            <person name="Jaron S. K."/>
        </authorList>
    </citation>
    <scope>NUCLEOTIDE SEQUENCE</scope>
</reference>
<evidence type="ECO:0000313" key="2">
    <source>
        <dbReference type="EMBL" id="CAG7830886.1"/>
    </source>
</evidence>
<organism evidence="2 3">
    <name type="scientific">Allacma fusca</name>
    <dbReference type="NCBI Taxonomy" id="39272"/>
    <lineage>
        <taxon>Eukaryota</taxon>
        <taxon>Metazoa</taxon>
        <taxon>Ecdysozoa</taxon>
        <taxon>Arthropoda</taxon>
        <taxon>Hexapoda</taxon>
        <taxon>Collembola</taxon>
        <taxon>Symphypleona</taxon>
        <taxon>Sminthuridae</taxon>
        <taxon>Allacma</taxon>
    </lineage>
</organism>
<proteinExistence type="predicted"/>
<accession>A0A8J2LYS5</accession>
<feature type="region of interest" description="Disordered" evidence="1">
    <location>
        <begin position="1"/>
        <end position="44"/>
    </location>
</feature>
<sequence length="83" mass="9602">ILDMAGPSNRPFGLTWNQGDSSSEESDDGSEIEDAEYELSDEEEDPILRQAFRGDFKMHERWCRYRRSNDGGIQVRTEDQQMA</sequence>
<comment type="caution">
    <text evidence="2">The sequence shown here is derived from an EMBL/GenBank/DDBJ whole genome shotgun (WGS) entry which is preliminary data.</text>
</comment>
<evidence type="ECO:0000256" key="1">
    <source>
        <dbReference type="SAM" id="MobiDB-lite"/>
    </source>
</evidence>